<organism evidence="2 3">
    <name type="scientific">Fusarium flagelliforme</name>
    <dbReference type="NCBI Taxonomy" id="2675880"/>
    <lineage>
        <taxon>Eukaryota</taxon>
        <taxon>Fungi</taxon>
        <taxon>Dikarya</taxon>
        <taxon>Ascomycota</taxon>
        <taxon>Pezizomycotina</taxon>
        <taxon>Sordariomycetes</taxon>
        <taxon>Hypocreomycetidae</taxon>
        <taxon>Hypocreales</taxon>
        <taxon>Nectriaceae</taxon>
        <taxon>Fusarium</taxon>
        <taxon>Fusarium incarnatum-equiseti species complex</taxon>
    </lineage>
</organism>
<feature type="region of interest" description="Disordered" evidence="1">
    <location>
        <begin position="445"/>
        <end position="474"/>
    </location>
</feature>
<sequence length="474" mass="53645">MSGNAQNMVASLEVLPPEIMLPIVTSLPGLDTLWNLMTASPNTWRLFNNYALTITEGIISGPNSILYEKIRELVRGVILVRAKTLPFEDLNEFKTRFLKGVNSEELPDMNARFLKGLTPSLQQLRQREFMTLEPDSLSASIVSAEVLRAVVATAYQISALSQGCLTSYLASFRDIRPLHPSQAPSDLDVNSEPVKVADAGQPSWTEEMRALRAMWIIQLVGEMKRLDKESWSEEELDKLKQMNAADLLERPESVIKAEEIRSAMDYLTTLVDTTQDSHYRLPIPPLATKRRRWITAERKSFRYDASLVRRLDCKSLRQRRAEFRADREPVSMAVNNPVLSDDDRWGSVEPRLYDQSFGVGTWRFLSNHRRSPVYGVKFDSFRRLGFAFLDKKRLNLAGLADGIHRPYHGEDFYSLALLESILPADEVASIEADIPLRPTLVHSSAQTLPPGMSMRRSRSIPHCRPGNSRPAPPL</sequence>
<dbReference type="STRING" id="2594813.A0A395M7Z7"/>
<comment type="caution">
    <text evidence="2">The sequence shown here is derived from an EMBL/GenBank/DDBJ whole genome shotgun (WGS) entry which is preliminary data.</text>
</comment>
<evidence type="ECO:0000256" key="1">
    <source>
        <dbReference type="SAM" id="MobiDB-lite"/>
    </source>
</evidence>
<gene>
    <name evidence="2" type="ORF">FIE12Z_11815</name>
</gene>
<evidence type="ECO:0000313" key="2">
    <source>
        <dbReference type="EMBL" id="RFN43950.1"/>
    </source>
</evidence>
<proteinExistence type="predicted"/>
<reference evidence="2 3" key="1">
    <citation type="journal article" date="2018" name="PLoS Pathog.">
        <title>Evolution of structural diversity of trichothecenes, a family of toxins produced by plant pathogenic and entomopathogenic fungi.</title>
        <authorList>
            <person name="Proctor R.H."/>
            <person name="McCormick S.P."/>
            <person name="Kim H.S."/>
            <person name="Cardoza R.E."/>
            <person name="Stanley A.M."/>
            <person name="Lindo L."/>
            <person name="Kelly A."/>
            <person name="Brown D.W."/>
            <person name="Lee T."/>
            <person name="Vaughan M.M."/>
            <person name="Alexander N.J."/>
            <person name="Busman M."/>
            <person name="Gutierrez S."/>
        </authorList>
    </citation>
    <scope>NUCLEOTIDE SEQUENCE [LARGE SCALE GENOMIC DNA]</scope>
    <source>
        <strain evidence="2 3">NRRL 13405</strain>
    </source>
</reference>
<name>A0A395M7Z7_9HYPO</name>
<dbReference type="AlphaFoldDB" id="A0A395M7Z7"/>
<protein>
    <recommendedName>
        <fullName evidence="4">F-box domain-containing protein</fullName>
    </recommendedName>
</protein>
<keyword evidence="3" id="KW-1185">Reference proteome</keyword>
<evidence type="ECO:0000313" key="3">
    <source>
        <dbReference type="Proteomes" id="UP000265631"/>
    </source>
</evidence>
<accession>A0A395M7Z7</accession>
<evidence type="ECO:0008006" key="4">
    <source>
        <dbReference type="Google" id="ProtNLM"/>
    </source>
</evidence>
<dbReference type="EMBL" id="PXXK01000483">
    <property type="protein sequence ID" value="RFN43950.1"/>
    <property type="molecule type" value="Genomic_DNA"/>
</dbReference>
<dbReference type="Proteomes" id="UP000265631">
    <property type="component" value="Unassembled WGS sequence"/>
</dbReference>